<keyword evidence="13" id="KW-1185">Reference proteome</keyword>
<dbReference type="OrthoDB" id="422047at2759"/>
<evidence type="ECO:0000256" key="5">
    <source>
        <dbReference type="ARBA" id="ARBA00022989"/>
    </source>
</evidence>
<evidence type="ECO:0000256" key="9">
    <source>
        <dbReference type="ARBA" id="ARBA00023303"/>
    </source>
</evidence>
<dbReference type="STRING" id="1169540.A0A0G4EPF9"/>
<evidence type="ECO:0000256" key="6">
    <source>
        <dbReference type="ARBA" id="ARBA00023065"/>
    </source>
</evidence>
<dbReference type="PhylomeDB" id="A0A0G4EPF9"/>
<evidence type="ECO:0000256" key="8">
    <source>
        <dbReference type="ARBA" id="ARBA00023286"/>
    </source>
</evidence>
<dbReference type="InterPro" id="IPR059116">
    <property type="entry name" value="P2X_receptor"/>
</dbReference>
<dbReference type="InParanoid" id="A0A0G4EPF9"/>
<evidence type="ECO:0000256" key="2">
    <source>
        <dbReference type="ARBA" id="ARBA00009848"/>
    </source>
</evidence>
<evidence type="ECO:0000256" key="3">
    <source>
        <dbReference type="ARBA" id="ARBA00022448"/>
    </source>
</evidence>
<evidence type="ECO:0000256" key="4">
    <source>
        <dbReference type="ARBA" id="ARBA00022692"/>
    </source>
</evidence>
<organism evidence="12 13">
    <name type="scientific">Vitrella brassicaformis (strain CCMP3155)</name>
    <dbReference type="NCBI Taxonomy" id="1169540"/>
    <lineage>
        <taxon>Eukaryota</taxon>
        <taxon>Sar</taxon>
        <taxon>Alveolata</taxon>
        <taxon>Colpodellida</taxon>
        <taxon>Vitrellaceae</taxon>
        <taxon>Vitrella</taxon>
    </lineage>
</organism>
<dbReference type="Gene3D" id="2.60.490.10">
    <property type="entry name" value="atp-gated p2x4 ion channel domain"/>
    <property type="match status" value="1"/>
</dbReference>
<dbReference type="OMA" id="DCDLDWS"/>
<dbReference type="InterPro" id="IPR027309">
    <property type="entry name" value="P2X_extracellular_dom_sf"/>
</dbReference>
<evidence type="ECO:0000256" key="10">
    <source>
        <dbReference type="SAM" id="MobiDB-lite"/>
    </source>
</evidence>
<accession>A0A0G4EPF9</accession>
<evidence type="ECO:0000256" key="1">
    <source>
        <dbReference type="ARBA" id="ARBA00004308"/>
    </source>
</evidence>
<dbReference type="GO" id="GO:0007165">
    <property type="term" value="P:signal transduction"/>
    <property type="evidence" value="ECO:0007669"/>
    <property type="project" value="UniProtKB-ARBA"/>
</dbReference>
<dbReference type="AlphaFoldDB" id="A0A0G4EPF9"/>
<dbReference type="GO" id="GO:0015267">
    <property type="term" value="F:channel activity"/>
    <property type="evidence" value="ECO:0007669"/>
    <property type="project" value="UniProtKB-ARBA"/>
</dbReference>
<keyword evidence="5 11" id="KW-1133">Transmembrane helix</keyword>
<comment type="subcellular location">
    <subcellularLocation>
        <location evidence="1">Endomembrane system</location>
    </subcellularLocation>
</comment>
<feature type="transmembrane region" description="Helical" evidence="11">
    <location>
        <begin position="313"/>
        <end position="331"/>
    </location>
</feature>
<evidence type="ECO:0000256" key="7">
    <source>
        <dbReference type="ARBA" id="ARBA00023136"/>
    </source>
</evidence>
<dbReference type="Gene3D" id="1.10.287.940">
    <property type="entry name" value="atp-gated p2x4 ion channel"/>
    <property type="match status" value="1"/>
</dbReference>
<dbReference type="PANTHER" id="PTHR10125">
    <property type="entry name" value="P2X PURINOCEPTOR"/>
    <property type="match status" value="1"/>
</dbReference>
<evidence type="ECO:0000313" key="13">
    <source>
        <dbReference type="Proteomes" id="UP000041254"/>
    </source>
</evidence>
<dbReference type="VEuPathDB" id="CryptoDB:Vbra_2848"/>
<feature type="transmembrane region" description="Helical" evidence="11">
    <location>
        <begin position="26"/>
        <end position="48"/>
    </location>
</feature>
<keyword evidence="9" id="KW-0407">Ion channel</keyword>
<dbReference type="Proteomes" id="UP000041254">
    <property type="component" value="Unassembled WGS sequence"/>
</dbReference>
<comment type="similarity">
    <text evidence="2">Belongs to the P2X receptor family.</text>
</comment>
<protein>
    <recommendedName>
        <fullName evidence="14">ATP receptor</fullName>
    </recommendedName>
</protein>
<keyword evidence="6" id="KW-0406">Ion transport</keyword>
<keyword evidence="3" id="KW-0813">Transport</keyword>
<evidence type="ECO:0000256" key="11">
    <source>
        <dbReference type="SAM" id="Phobius"/>
    </source>
</evidence>
<keyword evidence="4 11" id="KW-0812">Transmembrane</keyword>
<keyword evidence="7 11" id="KW-0472">Membrane</keyword>
<feature type="region of interest" description="Disordered" evidence="10">
    <location>
        <begin position="357"/>
        <end position="382"/>
    </location>
</feature>
<dbReference type="GO" id="GO:0070588">
    <property type="term" value="P:calcium ion transmembrane transport"/>
    <property type="evidence" value="ECO:0007669"/>
    <property type="project" value="TreeGrafter"/>
</dbReference>
<keyword evidence="8" id="KW-1071">Ligand-gated ion channel</keyword>
<dbReference type="GO" id="GO:0012505">
    <property type="term" value="C:endomembrane system"/>
    <property type="evidence" value="ECO:0007669"/>
    <property type="project" value="UniProtKB-SubCell"/>
</dbReference>
<proteinExistence type="inferred from homology"/>
<name>A0A0G4EPF9_VITBC</name>
<gene>
    <name evidence="12" type="ORF">Vbra_2848</name>
</gene>
<evidence type="ECO:0000313" key="12">
    <source>
        <dbReference type="EMBL" id="CEL99140.1"/>
    </source>
</evidence>
<dbReference type="GO" id="GO:0016020">
    <property type="term" value="C:membrane"/>
    <property type="evidence" value="ECO:0007669"/>
    <property type="project" value="TreeGrafter"/>
</dbReference>
<sequence>MEVFNEDIDRLLSYHTKQQVSIIDRYLGLTNLTVQLLIVAYIAGYVFWYDEGYKEYEQAKGTTSTHVSGSVLAQSSGSLQWRAFSADEIAYPPLENGNVFIATKYEVQNQTRDVCEDMDRPCTTDADCASGQGTCTPQKLCKEPSWCPEGTNSRPEVFKLRVAESKIWIKSAVQFLQLQRRKVFKNSMSLPIMYPEEGYNTFTVRDLLNLCDPPVRYEEVSELGAAIEVQVNWRCMVEGPPTNCRPEYRARRLDTLLDNRNVGFTFAYPEYDLSDPDRRRLNKLTGIRFYIRTVGTGWKVSITAIIFKLSTGLALLGLAPILTDFLMLNCMKERRRYRARKYDVSQDFSDFFDQAAQQEVKREREDSEDEDEDVEEEVEEDD</sequence>
<dbReference type="EMBL" id="CDMY01000275">
    <property type="protein sequence ID" value="CEL99140.1"/>
    <property type="molecule type" value="Genomic_DNA"/>
</dbReference>
<reference evidence="12 13" key="1">
    <citation type="submission" date="2014-11" db="EMBL/GenBank/DDBJ databases">
        <authorList>
            <person name="Zhu J."/>
            <person name="Qi W."/>
            <person name="Song R."/>
        </authorList>
    </citation>
    <scope>NUCLEOTIDE SEQUENCE [LARGE SCALE GENOMIC DNA]</scope>
</reference>
<feature type="compositionally biased region" description="Acidic residues" evidence="10">
    <location>
        <begin position="366"/>
        <end position="382"/>
    </location>
</feature>
<dbReference type="PANTHER" id="PTHR10125:SF31">
    <property type="entry name" value="P2X RECEPTOR E"/>
    <property type="match status" value="1"/>
</dbReference>
<dbReference type="Pfam" id="PF00864">
    <property type="entry name" value="P2X_receptor"/>
    <property type="match status" value="1"/>
</dbReference>
<evidence type="ECO:0008006" key="14">
    <source>
        <dbReference type="Google" id="ProtNLM"/>
    </source>
</evidence>